<feature type="transmembrane region" description="Helical" evidence="13">
    <location>
        <begin position="494"/>
        <end position="517"/>
    </location>
</feature>
<keyword evidence="18" id="KW-1185">Reference proteome</keyword>
<dbReference type="Proteomes" id="UP000509367">
    <property type="component" value="Chromosome"/>
</dbReference>
<evidence type="ECO:0000256" key="6">
    <source>
        <dbReference type="ARBA" id="ARBA00022692"/>
    </source>
</evidence>
<dbReference type="RefSeq" id="WP_175277303.1">
    <property type="nucleotide sequence ID" value="NZ_CP054836.1"/>
</dbReference>
<evidence type="ECO:0000313" key="17">
    <source>
        <dbReference type="EMBL" id="QKV19411.1"/>
    </source>
</evidence>
<feature type="transmembrane region" description="Helical" evidence="13">
    <location>
        <begin position="538"/>
        <end position="558"/>
    </location>
</feature>
<evidence type="ECO:0000256" key="5">
    <source>
        <dbReference type="ARBA" id="ARBA00022475"/>
    </source>
</evidence>
<name>A0A6N1VEM1_9HYPH</name>
<evidence type="ECO:0000313" key="18">
    <source>
        <dbReference type="Proteomes" id="UP000509367"/>
    </source>
</evidence>
<dbReference type="HAMAP" id="MF_01810">
    <property type="entry name" value="YidC_type1"/>
    <property type="match status" value="1"/>
</dbReference>
<sequence length="597" mass="66802">MDNNRNLFITIILSVVILAAWQIFYIGPKIEAERQAQLELEASQPAESATEAPETAIPQPAAGAGTTVIAEAQDSGEDAGRIAIDTPTLTGSINLKGARFDDLKLKEYRETIQKDSDIVTLLAPAQQPDGYIGEFGYAAPQGAPGPNTVWEAPADATLTPETPVELTYTAPNGLVFKRTISVDEQYMFSIEDTVENTTGDAIALQEYGRVTRYSKPEKRPIFVLHEGMIGVTGEEGLTEIKYADIEDDGTVTPGKSSDGWLGITDKYWATTLIPADDTTFQPRYTYIPDGRTRYQADFLSDPVLVNGGESVQFQNRFFAGAKKSSLLDGYEEDLGIRQFGLLIDWGWFHFITRPMFHLLDWLYHLFGNFGVAILITTVIVKAIFFPLANMSYRSMARMKVVQPKMQEIKEKYGDDREKMQKAMMDLYREEKINPVAGCWPMLIQIPVFFALYKVLYVTIEMRHAPFFGWIQDLSAPDPTTVFNLFGLLPFDPTALPVFGTFLALGVWPLIMGITMFLQMRMNPAPPDPTQAMIFNWMPLVFMFMLASFPAGLVIYWAWNNTLSIIQQAVIMKKNGAQIELWNNLRNMLGGKKAGSVE</sequence>
<keyword evidence="4 13" id="KW-0813">Transport</keyword>
<dbReference type="Pfam" id="PF14849">
    <property type="entry name" value="YidC_periplas"/>
    <property type="match status" value="1"/>
</dbReference>
<keyword evidence="10 13" id="KW-0143">Chaperone</keyword>
<evidence type="ECO:0000256" key="9">
    <source>
        <dbReference type="ARBA" id="ARBA00023136"/>
    </source>
</evidence>
<dbReference type="PRINTS" id="PR00701">
    <property type="entry name" value="60KDINNERMP"/>
</dbReference>
<dbReference type="CDD" id="cd20070">
    <property type="entry name" value="5TM_YidC_Alb3"/>
    <property type="match status" value="1"/>
</dbReference>
<dbReference type="InterPro" id="IPR028055">
    <property type="entry name" value="YidC/Oxa/ALB_C"/>
</dbReference>
<accession>A0A6N1VEM1</accession>
<dbReference type="EMBL" id="CP054836">
    <property type="protein sequence ID" value="QKV19411.1"/>
    <property type="molecule type" value="Genomic_DNA"/>
</dbReference>
<dbReference type="Gene3D" id="2.70.98.90">
    <property type="match status" value="1"/>
</dbReference>
<feature type="region of interest" description="Disordered" evidence="14">
    <location>
        <begin position="41"/>
        <end position="61"/>
    </location>
</feature>
<feature type="domain" description="Membrane insertase YidC/Oxa/ALB C-terminal" evidence="15">
    <location>
        <begin position="369"/>
        <end position="572"/>
    </location>
</feature>
<feature type="compositionally biased region" description="Low complexity" evidence="14">
    <location>
        <begin position="41"/>
        <end position="56"/>
    </location>
</feature>
<evidence type="ECO:0000256" key="3">
    <source>
        <dbReference type="ARBA" id="ARBA00015325"/>
    </source>
</evidence>
<evidence type="ECO:0000256" key="2">
    <source>
        <dbReference type="ARBA" id="ARBA00010527"/>
    </source>
</evidence>
<feature type="domain" description="Membrane insertase YidC N-terminal" evidence="16">
    <location>
        <begin position="81"/>
        <end position="358"/>
    </location>
</feature>
<dbReference type="KEGG" id="orm:HTY61_13555"/>
<keyword evidence="6 13" id="KW-0812">Transmembrane</keyword>
<dbReference type="InterPro" id="IPR038221">
    <property type="entry name" value="YidC_periplasmic_sf"/>
</dbReference>
<dbReference type="PRINTS" id="PR01900">
    <property type="entry name" value="YIDCPROTEIN"/>
</dbReference>
<evidence type="ECO:0000256" key="14">
    <source>
        <dbReference type="SAM" id="MobiDB-lite"/>
    </source>
</evidence>
<dbReference type="InterPro" id="IPR047196">
    <property type="entry name" value="YidC_ALB_C"/>
</dbReference>
<comment type="subunit">
    <text evidence="13">Interacts with the Sec translocase complex via SecD. Specifically interacts with transmembrane segments of nascent integral membrane proteins during membrane integration.</text>
</comment>
<protein>
    <recommendedName>
        <fullName evidence="3 13">Membrane protein insertase YidC</fullName>
    </recommendedName>
    <alternativeName>
        <fullName evidence="12 13">Foldase YidC</fullName>
    </alternativeName>
    <alternativeName>
        <fullName evidence="11 13">Membrane integrase YidC</fullName>
    </alternativeName>
    <alternativeName>
        <fullName evidence="13">Membrane protein YidC</fullName>
    </alternativeName>
</protein>
<evidence type="ECO:0000256" key="12">
    <source>
        <dbReference type="ARBA" id="ARBA00033342"/>
    </source>
</evidence>
<evidence type="ECO:0000256" key="10">
    <source>
        <dbReference type="ARBA" id="ARBA00023186"/>
    </source>
</evidence>
<dbReference type="NCBIfam" id="TIGR03592">
    <property type="entry name" value="yidC_oxa1_cterm"/>
    <property type="match status" value="1"/>
</dbReference>
<feature type="transmembrane region" description="Helical" evidence="13">
    <location>
        <begin position="361"/>
        <end position="388"/>
    </location>
</feature>
<keyword evidence="5 13" id="KW-1003">Cell membrane</keyword>
<reference evidence="17 18" key="1">
    <citation type="submission" date="2020-06" db="EMBL/GenBank/DDBJ databases">
        <title>Oricola thermophila sp. nov. isolated from a tidal sediments.</title>
        <authorList>
            <person name="Kwon K.K."/>
            <person name="Yang S.-H."/>
            <person name="Park M.-J."/>
        </authorList>
    </citation>
    <scope>NUCLEOTIDE SEQUENCE [LARGE SCALE GENOMIC DNA]</scope>
    <source>
        <strain evidence="17 18">MEBiC13590</strain>
    </source>
</reference>
<dbReference type="GO" id="GO:0051205">
    <property type="term" value="P:protein insertion into membrane"/>
    <property type="evidence" value="ECO:0007669"/>
    <property type="project" value="TreeGrafter"/>
</dbReference>
<keyword evidence="9 13" id="KW-0472">Membrane</keyword>
<dbReference type="Pfam" id="PF02096">
    <property type="entry name" value="60KD_IMP"/>
    <property type="match status" value="1"/>
</dbReference>
<feature type="transmembrane region" description="Helical" evidence="13">
    <location>
        <begin position="432"/>
        <end position="452"/>
    </location>
</feature>
<evidence type="ECO:0000256" key="1">
    <source>
        <dbReference type="ARBA" id="ARBA00004429"/>
    </source>
</evidence>
<dbReference type="GO" id="GO:0005886">
    <property type="term" value="C:plasma membrane"/>
    <property type="evidence" value="ECO:0007669"/>
    <property type="project" value="UniProtKB-SubCell"/>
</dbReference>
<evidence type="ECO:0000256" key="4">
    <source>
        <dbReference type="ARBA" id="ARBA00022448"/>
    </source>
</evidence>
<dbReference type="NCBIfam" id="NF002353">
    <property type="entry name" value="PRK01318.1-4"/>
    <property type="match status" value="1"/>
</dbReference>
<evidence type="ECO:0000256" key="11">
    <source>
        <dbReference type="ARBA" id="ARBA00033245"/>
    </source>
</evidence>
<evidence type="ECO:0000256" key="7">
    <source>
        <dbReference type="ARBA" id="ARBA00022927"/>
    </source>
</evidence>
<comment type="function">
    <text evidence="13">Required for the insertion and/or proper folding and/or complex formation of integral membrane proteins into the membrane. Involved in integration of membrane proteins that insert both dependently and independently of the Sec translocase complex, as well as at least some lipoproteins. Aids folding of multispanning membrane proteins.</text>
</comment>
<dbReference type="InterPro" id="IPR028053">
    <property type="entry name" value="Membr_insert_YidC_N"/>
</dbReference>
<proteinExistence type="inferred from homology"/>
<dbReference type="InterPro" id="IPR019998">
    <property type="entry name" value="Membr_insert_YidC"/>
</dbReference>
<evidence type="ECO:0000256" key="13">
    <source>
        <dbReference type="HAMAP-Rule" id="MF_01810"/>
    </source>
</evidence>
<keyword evidence="7 13" id="KW-0653">Protein transport</keyword>
<dbReference type="PANTHER" id="PTHR12428:SF65">
    <property type="entry name" value="CYTOCHROME C OXIDASE ASSEMBLY PROTEIN COX18, MITOCHONDRIAL"/>
    <property type="match status" value="1"/>
</dbReference>
<dbReference type="InterPro" id="IPR001708">
    <property type="entry name" value="YidC/ALB3/OXA1/COX18"/>
</dbReference>
<feature type="transmembrane region" description="Helical" evidence="13">
    <location>
        <begin position="7"/>
        <end position="27"/>
    </location>
</feature>
<keyword evidence="8 13" id="KW-1133">Transmembrane helix</keyword>
<dbReference type="GO" id="GO:0032977">
    <property type="term" value="F:membrane insertase activity"/>
    <property type="evidence" value="ECO:0007669"/>
    <property type="project" value="InterPro"/>
</dbReference>
<gene>
    <name evidence="13 17" type="primary">yidC</name>
    <name evidence="17" type="ORF">HTY61_13555</name>
</gene>
<evidence type="ECO:0000259" key="15">
    <source>
        <dbReference type="Pfam" id="PF02096"/>
    </source>
</evidence>
<dbReference type="GO" id="GO:0015031">
    <property type="term" value="P:protein transport"/>
    <property type="evidence" value="ECO:0007669"/>
    <property type="project" value="UniProtKB-KW"/>
</dbReference>
<dbReference type="AlphaFoldDB" id="A0A6N1VEM1"/>
<comment type="subcellular location">
    <subcellularLocation>
        <location evidence="1">Cell inner membrane</location>
        <topology evidence="1">Multi-pass membrane protein</topology>
    </subcellularLocation>
    <subcellularLocation>
        <location evidence="13">Cell membrane</location>
        <topology evidence="13">Multi-pass membrane protein</topology>
    </subcellularLocation>
</comment>
<dbReference type="PANTHER" id="PTHR12428">
    <property type="entry name" value="OXA1"/>
    <property type="match status" value="1"/>
</dbReference>
<dbReference type="CDD" id="cd19961">
    <property type="entry name" value="EcYidC-like_peri"/>
    <property type="match status" value="1"/>
</dbReference>
<comment type="similarity">
    <text evidence="2 13">Belongs to the OXA1/ALB3/YidC family. Type 1 subfamily.</text>
</comment>
<evidence type="ECO:0000259" key="16">
    <source>
        <dbReference type="Pfam" id="PF14849"/>
    </source>
</evidence>
<organism evidence="17 18">
    <name type="scientific">Oricola thermophila</name>
    <dbReference type="NCBI Taxonomy" id="2742145"/>
    <lineage>
        <taxon>Bacteria</taxon>
        <taxon>Pseudomonadati</taxon>
        <taxon>Pseudomonadota</taxon>
        <taxon>Alphaproteobacteria</taxon>
        <taxon>Hyphomicrobiales</taxon>
        <taxon>Ahrensiaceae</taxon>
        <taxon>Oricola</taxon>
    </lineage>
</organism>
<evidence type="ECO:0000256" key="8">
    <source>
        <dbReference type="ARBA" id="ARBA00022989"/>
    </source>
</evidence>
<dbReference type="NCBIfam" id="TIGR03593">
    <property type="entry name" value="yidC_nterm"/>
    <property type="match status" value="1"/>
</dbReference>